<sequence length="50" mass="5724">MGRPLLLLILPWRVLSCFEDAKDSVAFVFHFRIEEDGPRIRQVKVALALG</sequence>
<name>W9RP42_9ROSA</name>
<feature type="chain" id="PRO_5004928773" evidence="1">
    <location>
        <begin position="17"/>
        <end position="50"/>
    </location>
</feature>
<evidence type="ECO:0000256" key="1">
    <source>
        <dbReference type="SAM" id="SignalP"/>
    </source>
</evidence>
<protein>
    <submittedName>
        <fullName evidence="2">Uncharacterized protein</fullName>
    </submittedName>
</protein>
<evidence type="ECO:0000313" key="2">
    <source>
        <dbReference type="EMBL" id="EXB84233.1"/>
    </source>
</evidence>
<gene>
    <name evidence="2" type="ORF">L484_006829</name>
</gene>
<feature type="signal peptide" evidence="1">
    <location>
        <begin position="1"/>
        <end position="16"/>
    </location>
</feature>
<dbReference type="EMBL" id="KE344891">
    <property type="protein sequence ID" value="EXB84233.1"/>
    <property type="molecule type" value="Genomic_DNA"/>
</dbReference>
<keyword evidence="3" id="KW-1185">Reference proteome</keyword>
<evidence type="ECO:0000313" key="3">
    <source>
        <dbReference type="Proteomes" id="UP000030645"/>
    </source>
</evidence>
<reference evidence="3" key="1">
    <citation type="submission" date="2013-01" db="EMBL/GenBank/DDBJ databases">
        <title>Draft Genome Sequence of a Mulberry Tree, Morus notabilis C.K. Schneid.</title>
        <authorList>
            <person name="He N."/>
            <person name="Zhao S."/>
        </authorList>
    </citation>
    <scope>NUCLEOTIDE SEQUENCE</scope>
</reference>
<dbReference type="Proteomes" id="UP000030645">
    <property type="component" value="Unassembled WGS sequence"/>
</dbReference>
<keyword evidence="1" id="KW-0732">Signal</keyword>
<proteinExistence type="predicted"/>
<accession>W9RP42</accession>
<organism evidence="2 3">
    <name type="scientific">Morus notabilis</name>
    <dbReference type="NCBI Taxonomy" id="981085"/>
    <lineage>
        <taxon>Eukaryota</taxon>
        <taxon>Viridiplantae</taxon>
        <taxon>Streptophyta</taxon>
        <taxon>Embryophyta</taxon>
        <taxon>Tracheophyta</taxon>
        <taxon>Spermatophyta</taxon>
        <taxon>Magnoliopsida</taxon>
        <taxon>eudicotyledons</taxon>
        <taxon>Gunneridae</taxon>
        <taxon>Pentapetalae</taxon>
        <taxon>rosids</taxon>
        <taxon>fabids</taxon>
        <taxon>Rosales</taxon>
        <taxon>Moraceae</taxon>
        <taxon>Moreae</taxon>
        <taxon>Morus</taxon>
    </lineage>
</organism>
<dbReference type="AlphaFoldDB" id="W9RP42"/>